<accession>A0A1I4E3L6</accession>
<comment type="caution">
    <text evidence="2">The sequence shown here is derived from an EMBL/GenBank/DDBJ whole genome shotgun (WGS) entry which is preliminary data.</text>
</comment>
<dbReference type="EMBL" id="FOSK01000013">
    <property type="protein sequence ID" value="SFK99853.1"/>
    <property type="molecule type" value="Genomic_DNA"/>
</dbReference>
<organism evidence="2 3">
    <name type="scientific">Pseudovibrio ascidiaceicola</name>
    <dbReference type="NCBI Taxonomy" id="285279"/>
    <lineage>
        <taxon>Bacteria</taxon>
        <taxon>Pseudomonadati</taxon>
        <taxon>Pseudomonadota</taxon>
        <taxon>Alphaproteobacteria</taxon>
        <taxon>Hyphomicrobiales</taxon>
        <taxon>Stappiaceae</taxon>
        <taxon>Pseudovibrio</taxon>
    </lineage>
</organism>
<dbReference type="Proteomes" id="UP000199598">
    <property type="component" value="Unassembled WGS sequence"/>
</dbReference>
<name>A0A1I4E3L6_9HYPH</name>
<feature type="region of interest" description="Disordered" evidence="1">
    <location>
        <begin position="213"/>
        <end position="283"/>
    </location>
</feature>
<keyword evidence="3" id="KW-1185">Reference proteome</keyword>
<evidence type="ECO:0000313" key="2">
    <source>
        <dbReference type="EMBL" id="SFK99853.1"/>
    </source>
</evidence>
<evidence type="ECO:0000256" key="1">
    <source>
        <dbReference type="SAM" id="MobiDB-lite"/>
    </source>
</evidence>
<feature type="compositionally biased region" description="Basic and acidic residues" evidence="1">
    <location>
        <begin position="263"/>
        <end position="283"/>
    </location>
</feature>
<gene>
    <name evidence="2" type="ORF">SAMN04488518_113149</name>
</gene>
<protein>
    <submittedName>
        <fullName evidence="2">Uncharacterized protein</fullName>
    </submittedName>
</protein>
<dbReference type="RefSeq" id="WP_093522808.1">
    <property type="nucleotide sequence ID" value="NZ_FOSK01000013.1"/>
</dbReference>
<reference evidence="2 3" key="1">
    <citation type="submission" date="2016-10" db="EMBL/GenBank/DDBJ databases">
        <authorList>
            <person name="Varghese N."/>
            <person name="Submissions S."/>
        </authorList>
    </citation>
    <scope>NUCLEOTIDE SEQUENCE [LARGE SCALE GENOMIC DNA]</scope>
    <source>
        <strain evidence="2 3">DSM 16392</strain>
    </source>
</reference>
<feature type="compositionally biased region" description="Basic and acidic residues" evidence="1">
    <location>
        <begin position="213"/>
        <end position="256"/>
    </location>
</feature>
<proteinExistence type="predicted"/>
<evidence type="ECO:0000313" key="3">
    <source>
        <dbReference type="Proteomes" id="UP000199598"/>
    </source>
</evidence>
<sequence length="331" mass="36818">MNAVTDNEERKKLDLADLRANPEKYFGEEGISFEDLEAVIAAENAAFKADLSTEKGRKAIISFSRQCSTLKTAIDGAGKEKVASIKAQATAIDARRKTMRDFLDAMRDERRLPLDNWEAQEKSRIESHRTIIEGMIQNGCVAFNESSADIQKRIDAVRSVDVTEGAMQEFADQASSKKITTLESLDRHLKQALHTEEQQRKLAVLEAEKKAEAAKAEADRKEREAEEEAKLEAEREKTREAEERAEKERIEADKARAAAKAVAEAEAKRKAEDDAKRKADADRAANIEHRKKFNNAALKAIMEAAGIGEDRAKKIVQAIASGAIPHVSIKY</sequence>